<dbReference type="EMBL" id="JASGCB010000019">
    <property type="protein sequence ID" value="MDI9260664.1"/>
    <property type="molecule type" value="Genomic_DNA"/>
</dbReference>
<dbReference type="CDD" id="cd00610">
    <property type="entry name" value="OAT_like"/>
    <property type="match status" value="1"/>
</dbReference>
<dbReference type="PIRSF" id="PIRSF000521">
    <property type="entry name" value="Transaminase_4ab_Lys_Orn"/>
    <property type="match status" value="1"/>
</dbReference>
<dbReference type="InterPro" id="IPR049704">
    <property type="entry name" value="Aminotrans_3_PPA_site"/>
</dbReference>
<evidence type="ECO:0000256" key="1">
    <source>
        <dbReference type="ARBA" id="ARBA00001933"/>
    </source>
</evidence>
<evidence type="ECO:0000313" key="9">
    <source>
        <dbReference type="Proteomes" id="UP001529245"/>
    </source>
</evidence>
<comment type="caution">
    <text evidence="8">The sequence shown here is derived from an EMBL/GenBank/DDBJ whole genome shotgun (WGS) entry which is preliminary data.</text>
</comment>
<reference evidence="8 9" key="1">
    <citation type="submission" date="2023-04" db="EMBL/GenBank/DDBJ databases">
        <title>A. sendaiensis sub sp. chiapanensis a novel subspecie with specific adaptation in bacterial cell wall isolated from an active volcano.</title>
        <authorList>
            <person name="Alvarez Gutierrez P.E."/>
            <person name="Ortiz Cortes L.Y."/>
        </authorList>
    </citation>
    <scope>NUCLEOTIDE SEQUENCE [LARGE SCALE GENOMIC DNA]</scope>
    <source>
        <strain evidence="8 9">PA2</strain>
    </source>
</reference>
<comment type="pathway">
    <text evidence="6">Amino-acid biosynthesis.</text>
</comment>
<dbReference type="InterPro" id="IPR004636">
    <property type="entry name" value="AcOrn/SuccOrn_fam"/>
</dbReference>
<dbReference type="InterPro" id="IPR005814">
    <property type="entry name" value="Aminotrans_3"/>
</dbReference>
<evidence type="ECO:0000256" key="2">
    <source>
        <dbReference type="ARBA" id="ARBA00022576"/>
    </source>
</evidence>
<protein>
    <submittedName>
        <fullName evidence="8">Acetylornithine/succinylornithine family transaminase</fullName>
    </submittedName>
</protein>
<dbReference type="Gene3D" id="3.40.640.10">
    <property type="entry name" value="Type I PLP-dependent aspartate aminotransferase-like (Major domain)"/>
    <property type="match status" value="1"/>
</dbReference>
<name>A0ABT6Y001_ALISE</name>
<comment type="cofactor">
    <cofactor evidence="1">
        <name>pyridoxal 5'-phosphate</name>
        <dbReference type="ChEBI" id="CHEBI:597326"/>
    </cofactor>
</comment>
<dbReference type="InterPro" id="IPR015422">
    <property type="entry name" value="PyrdxlP-dep_Trfase_small"/>
</dbReference>
<evidence type="ECO:0000256" key="6">
    <source>
        <dbReference type="ARBA" id="ARBA00029440"/>
    </source>
</evidence>
<dbReference type="PROSITE" id="PS00600">
    <property type="entry name" value="AA_TRANSFER_CLASS_3"/>
    <property type="match status" value="1"/>
</dbReference>
<evidence type="ECO:0000313" key="8">
    <source>
        <dbReference type="EMBL" id="MDI9260664.1"/>
    </source>
</evidence>
<proteinExistence type="inferred from homology"/>
<evidence type="ECO:0000256" key="4">
    <source>
        <dbReference type="ARBA" id="ARBA00022679"/>
    </source>
</evidence>
<dbReference type="NCBIfam" id="NF002325">
    <property type="entry name" value="PRK01278.1"/>
    <property type="match status" value="1"/>
</dbReference>
<organism evidence="8 9">
    <name type="scientific">Alicyclobacillus sendaiensis PA2</name>
    <dbReference type="NCBI Taxonomy" id="3029425"/>
    <lineage>
        <taxon>Bacteria</taxon>
        <taxon>Bacillati</taxon>
        <taxon>Bacillota</taxon>
        <taxon>Bacilli</taxon>
        <taxon>Bacillales</taxon>
        <taxon>Alicyclobacillaceae</taxon>
        <taxon>Alicyclobacillus</taxon>
    </lineage>
</organism>
<evidence type="ECO:0000256" key="3">
    <source>
        <dbReference type="ARBA" id="ARBA00022605"/>
    </source>
</evidence>
<keyword evidence="5 7" id="KW-0663">Pyridoxal phosphate</keyword>
<dbReference type="Proteomes" id="UP001529245">
    <property type="component" value="Unassembled WGS sequence"/>
</dbReference>
<dbReference type="Gene3D" id="3.90.1150.10">
    <property type="entry name" value="Aspartate Aminotransferase, domain 1"/>
    <property type="match status" value="1"/>
</dbReference>
<dbReference type="RefSeq" id="WP_283204117.1">
    <property type="nucleotide sequence ID" value="NZ_JASGCB010000019.1"/>
</dbReference>
<gene>
    <name evidence="8" type="ORF">QID03_10845</name>
</gene>
<dbReference type="InterPro" id="IPR015424">
    <property type="entry name" value="PyrdxlP-dep_Trfase"/>
</dbReference>
<comment type="similarity">
    <text evidence="7">Belongs to the class-III pyridoxal-phosphate-dependent aminotransferase family.</text>
</comment>
<evidence type="ECO:0000256" key="7">
    <source>
        <dbReference type="RuleBase" id="RU003560"/>
    </source>
</evidence>
<dbReference type="Pfam" id="PF00202">
    <property type="entry name" value="Aminotran_3"/>
    <property type="match status" value="1"/>
</dbReference>
<sequence length="392" mass="42801">MNTALGQLADQVLFQNYGKRDIALVRGEGAYVYDDEGRRYLDFTAGIAVCNLGHAHPGVTEVIERQARTLLHVSNLFLIEGQVELAEKLTRLADRGTGPYRAMFVNTGTEANEGALKLARRYQYVNGHPEKTRVVALPHSFHGRTMGSLSVTSNPKYREGMTPLVPGFEVAETYEGAVEMLDEKTAACIVEVVQGEAGVRPVDKDLLQRLATRAKEVGALLIVDEVQTGVGRTGRFFGFEHFDLSPDIITMAKGLGNGIPTGAIVAKQHVADAFTPGMHGSTFGGNPFAMAVANYVVDVVREPAFLERVERVGEALRRVLEAHFAGVTGLGLMWGFDVDDASTWRKRAAECGLLVTACGPRRIRIVPPLIIEEQHVEEFEAMVKRLASRGAR</sequence>
<dbReference type="PANTHER" id="PTHR11986">
    <property type="entry name" value="AMINOTRANSFERASE CLASS III"/>
    <property type="match status" value="1"/>
</dbReference>
<dbReference type="PANTHER" id="PTHR11986:SF79">
    <property type="entry name" value="ACETYLORNITHINE AMINOTRANSFERASE, MITOCHONDRIAL"/>
    <property type="match status" value="1"/>
</dbReference>
<dbReference type="InterPro" id="IPR050103">
    <property type="entry name" value="Class-III_PLP-dep_AT"/>
</dbReference>
<keyword evidence="9" id="KW-1185">Reference proteome</keyword>
<dbReference type="InterPro" id="IPR015421">
    <property type="entry name" value="PyrdxlP-dep_Trfase_major"/>
</dbReference>
<evidence type="ECO:0000256" key="5">
    <source>
        <dbReference type="ARBA" id="ARBA00022898"/>
    </source>
</evidence>
<keyword evidence="3" id="KW-0028">Amino-acid biosynthesis</keyword>
<keyword evidence="2" id="KW-0032">Aminotransferase</keyword>
<dbReference type="NCBIfam" id="TIGR00707">
    <property type="entry name" value="argD"/>
    <property type="match status" value="1"/>
</dbReference>
<accession>A0ABT6Y001</accession>
<keyword evidence="4" id="KW-0808">Transferase</keyword>
<dbReference type="SUPFAM" id="SSF53383">
    <property type="entry name" value="PLP-dependent transferases"/>
    <property type="match status" value="1"/>
</dbReference>